<sequence length="525" mass="59843">MMLEPAGLLQNSAVGSGGATVTTAVASAVNLENEEEGGGGFGEEETTKVEEGDRSLTGNRWPREETLALLKIRSDIDLAFRDSTLKAPLWDQVSRKLAALGYHRNGKKCKEKFENIYKYHKRTKECRSSRQKSKSYRFFEQLELFASQSSLPSVIQPSLTETTMATTEMTMTDMEIKPSSVAQEQEQEQDHHQHQHVTIPCSIPNHPTSSAAAELVMSTSTSTTSTSGKESEINGKKRKFVNYFERLMKEVLEKQEKLQEKFIDALEKCEKDRIAREEAWKMQELARIKREQEMIAEERAIAAAKDAALISFLQKISEQASPVQLPQNPTPTPIPVSIPIPPEKVNEKQGNDIITENSTQVISSSRWPKAEVEALIRLRTNLDLEYQDNGPKGPLWEEVSLSMKKIGYNRNAKRCKEKWENINKYFKRVKDSNKKRPEDSKTCPYFEMLESIYERKSKKVDNSDNSGCYSKPEDILMLMMGQQQQQPPPQQQQQQQQQQRPESLTEDGESENTDQNQEEKRSGRI</sequence>
<keyword evidence="10" id="KW-1185">Reference proteome</keyword>
<dbReference type="EMBL" id="SDRB02011573">
    <property type="protein sequence ID" value="THG00829.1"/>
    <property type="molecule type" value="Genomic_DNA"/>
</dbReference>
<feature type="domain" description="Myb-like" evidence="8">
    <location>
        <begin position="53"/>
        <end position="117"/>
    </location>
</feature>
<organism evidence="9 10">
    <name type="scientific">Camellia sinensis var. sinensis</name>
    <name type="common">China tea</name>
    <dbReference type="NCBI Taxonomy" id="542762"/>
    <lineage>
        <taxon>Eukaryota</taxon>
        <taxon>Viridiplantae</taxon>
        <taxon>Streptophyta</taxon>
        <taxon>Embryophyta</taxon>
        <taxon>Tracheophyta</taxon>
        <taxon>Spermatophyta</taxon>
        <taxon>Magnoliopsida</taxon>
        <taxon>eudicotyledons</taxon>
        <taxon>Gunneridae</taxon>
        <taxon>Pentapetalae</taxon>
        <taxon>asterids</taxon>
        <taxon>Ericales</taxon>
        <taxon>Theaceae</taxon>
        <taxon>Camellia</taxon>
    </lineage>
</organism>
<feature type="domain" description="Myb-like" evidence="8">
    <location>
        <begin position="359"/>
        <end position="423"/>
    </location>
</feature>
<dbReference type="GO" id="GO:0003677">
    <property type="term" value="F:DNA binding"/>
    <property type="evidence" value="ECO:0007669"/>
    <property type="project" value="UniProtKB-KW"/>
</dbReference>
<name>A0A4S4DDT7_CAMSN</name>
<evidence type="ECO:0000256" key="4">
    <source>
        <dbReference type="ARBA" id="ARBA00023125"/>
    </source>
</evidence>
<dbReference type="Pfam" id="PF13837">
    <property type="entry name" value="Myb_DNA-bind_4"/>
    <property type="match status" value="2"/>
</dbReference>
<evidence type="ECO:0000313" key="9">
    <source>
        <dbReference type="EMBL" id="THG00829.1"/>
    </source>
</evidence>
<evidence type="ECO:0000256" key="3">
    <source>
        <dbReference type="ARBA" id="ARBA00023015"/>
    </source>
</evidence>
<evidence type="ECO:0000313" key="10">
    <source>
        <dbReference type="Proteomes" id="UP000306102"/>
    </source>
</evidence>
<comment type="caution">
    <text evidence="9">The sequence shown here is derived from an EMBL/GenBank/DDBJ whole genome shotgun (WGS) entry which is preliminary data.</text>
</comment>
<dbReference type="PANTHER" id="PTHR21654">
    <property type="entry name" value="FI21293P1"/>
    <property type="match status" value="1"/>
</dbReference>
<dbReference type="InterPro" id="IPR001005">
    <property type="entry name" value="SANT/Myb"/>
</dbReference>
<proteinExistence type="predicted"/>
<dbReference type="GO" id="GO:0005634">
    <property type="term" value="C:nucleus"/>
    <property type="evidence" value="ECO:0007669"/>
    <property type="project" value="UniProtKB-SubCell"/>
</dbReference>
<keyword evidence="3" id="KW-0805">Transcription regulation</keyword>
<dbReference type="Proteomes" id="UP000306102">
    <property type="component" value="Unassembled WGS sequence"/>
</dbReference>
<dbReference type="AlphaFoldDB" id="A0A4S4DDT7"/>
<dbReference type="InterPro" id="IPR044822">
    <property type="entry name" value="Myb_DNA-bind_4"/>
</dbReference>
<feature type="compositionally biased region" description="Basic and acidic residues" evidence="7">
    <location>
        <begin position="45"/>
        <end position="54"/>
    </location>
</feature>
<feature type="region of interest" description="Disordered" evidence="7">
    <location>
        <begin position="32"/>
        <end position="57"/>
    </location>
</feature>
<dbReference type="Gene3D" id="1.10.10.60">
    <property type="entry name" value="Homeodomain-like"/>
    <property type="match status" value="2"/>
</dbReference>
<dbReference type="SMART" id="SM00717">
    <property type="entry name" value="SANT"/>
    <property type="match status" value="2"/>
</dbReference>
<dbReference type="STRING" id="542762.A0A4S4DDT7"/>
<keyword evidence="6" id="KW-0539">Nucleus</keyword>
<dbReference type="PANTHER" id="PTHR21654:SF14">
    <property type="entry name" value="TRIHELIX TRANSCRIPTION FACTOR GTL1-LIKE"/>
    <property type="match status" value="1"/>
</dbReference>
<accession>A0A4S4DDT7</accession>
<evidence type="ECO:0000256" key="6">
    <source>
        <dbReference type="ARBA" id="ARBA00023242"/>
    </source>
</evidence>
<dbReference type="GO" id="GO:0006355">
    <property type="term" value="P:regulation of DNA-templated transcription"/>
    <property type="evidence" value="ECO:0007669"/>
    <property type="project" value="UniProtKB-ARBA"/>
</dbReference>
<protein>
    <recommendedName>
        <fullName evidence="8">Myb-like domain-containing protein</fullName>
    </recommendedName>
</protein>
<dbReference type="PROSITE" id="PS50090">
    <property type="entry name" value="MYB_LIKE"/>
    <property type="match status" value="2"/>
</dbReference>
<evidence type="ECO:0000259" key="8">
    <source>
        <dbReference type="PROSITE" id="PS50090"/>
    </source>
</evidence>
<keyword evidence="4" id="KW-0238">DNA-binding</keyword>
<dbReference type="FunFam" id="1.10.10.60:FF:000061">
    <property type="entry name" value="Trihelix transcription factor GT-2"/>
    <property type="match status" value="1"/>
</dbReference>
<gene>
    <name evidence="9" type="ORF">TEA_017489</name>
</gene>
<reference evidence="9 10" key="1">
    <citation type="journal article" date="2018" name="Proc. Natl. Acad. Sci. U.S.A.">
        <title>Draft genome sequence of Camellia sinensis var. sinensis provides insights into the evolution of the tea genome and tea quality.</title>
        <authorList>
            <person name="Wei C."/>
            <person name="Yang H."/>
            <person name="Wang S."/>
            <person name="Zhao J."/>
            <person name="Liu C."/>
            <person name="Gao L."/>
            <person name="Xia E."/>
            <person name="Lu Y."/>
            <person name="Tai Y."/>
            <person name="She G."/>
            <person name="Sun J."/>
            <person name="Cao H."/>
            <person name="Tong W."/>
            <person name="Gao Q."/>
            <person name="Li Y."/>
            <person name="Deng W."/>
            <person name="Jiang X."/>
            <person name="Wang W."/>
            <person name="Chen Q."/>
            <person name="Zhang S."/>
            <person name="Li H."/>
            <person name="Wu J."/>
            <person name="Wang P."/>
            <person name="Li P."/>
            <person name="Shi C."/>
            <person name="Zheng F."/>
            <person name="Jian J."/>
            <person name="Huang B."/>
            <person name="Shan D."/>
            <person name="Shi M."/>
            <person name="Fang C."/>
            <person name="Yue Y."/>
            <person name="Li F."/>
            <person name="Li D."/>
            <person name="Wei S."/>
            <person name="Han B."/>
            <person name="Jiang C."/>
            <person name="Yin Y."/>
            <person name="Xia T."/>
            <person name="Zhang Z."/>
            <person name="Bennetzen J.L."/>
            <person name="Zhao S."/>
            <person name="Wan X."/>
        </authorList>
    </citation>
    <scope>NUCLEOTIDE SEQUENCE [LARGE SCALE GENOMIC DNA]</scope>
    <source>
        <strain evidence="10">cv. Shuchazao</strain>
        <tissue evidence="9">Leaf</tissue>
    </source>
</reference>
<evidence type="ECO:0000256" key="5">
    <source>
        <dbReference type="ARBA" id="ARBA00023163"/>
    </source>
</evidence>
<evidence type="ECO:0000256" key="1">
    <source>
        <dbReference type="ARBA" id="ARBA00004123"/>
    </source>
</evidence>
<feature type="region of interest" description="Disordered" evidence="7">
    <location>
        <begin position="457"/>
        <end position="525"/>
    </location>
</feature>
<evidence type="ECO:0000256" key="7">
    <source>
        <dbReference type="SAM" id="MobiDB-lite"/>
    </source>
</evidence>
<evidence type="ECO:0000256" key="2">
    <source>
        <dbReference type="ARBA" id="ARBA00022737"/>
    </source>
</evidence>
<comment type="subcellular location">
    <subcellularLocation>
        <location evidence="1">Nucleus</location>
    </subcellularLocation>
</comment>
<dbReference type="CDD" id="cd12203">
    <property type="entry name" value="GT1"/>
    <property type="match status" value="2"/>
</dbReference>
<dbReference type="FunFam" id="1.10.10.60:FF:000092">
    <property type="entry name" value="Trihelix transcription factor GT-2"/>
    <property type="match status" value="1"/>
</dbReference>
<keyword evidence="5" id="KW-0804">Transcription</keyword>
<keyword evidence="2" id="KW-0677">Repeat</keyword>